<evidence type="ECO:0000259" key="7">
    <source>
        <dbReference type="PROSITE" id="PS50893"/>
    </source>
</evidence>
<evidence type="ECO:0000256" key="5">
    <source>
        <dbReference type="ARBA" id="ARBA00022967"/>
    </source>
</evidence>
<dbReference type="InterPro" id="IPR050086">
    <property type="entry name" value="MetN_ABC_transporter-like"/>
</dbReference>
<dbReference type="SMART" id="SM00382">
    <property type="entry name" value="AAA"/>
    <property type="match status" value="1"/>
</dbReference>
<gene>
    <name evidence="8" type="ORF">ACFSQZ_10900</name>
</gene>
<dbReference type="InterPro" id="IPR003439">
    <property type="entry name" value="ABC_transporter-like_ATP-bd"/>
</dbReference>
<dbReference type="Gene3D" id="3.40.50.300">
    <property type="entry name" value="P-loop containing nucleotide triphosphate hydrolases"/>
    <property type="match status" value="1"/>
</dbReference>
<organism evidence="8 9">
    <name type="scientific">Rubritalea spongiae</name>
    <dbReference type="NCBI Taxonomy" id="430797"/>
    <lineage>
        <taxon>Bacteria</taxon>
        <taxon>Pseudomonadati</taxon>
        <taxon>Verrucomicrobiota</taxon>
        <taxon>Verrucomicrobiia</taxon>
        <taxon>Verrucomicrobiales</taxon>
        <taxon>Rubritaleaceae</taxon>
        <taxon>Rubritalea</taxon>
    </lineage>
</organism>
<keyword evidence="4 8" id="KW-0067">ATP-binding</keyword>
<evidence type="ECO:0000313" key="9">
    <source>
        <dbReference type="Proteomes" id="UP001597297"/>
    </source>
</evidence>
<feature type="domain" description="ABC transporter" evidence="7">
    <location>
        <begin position="2"/>
        <end position="247"/>
    </location>
</feature>
<evidence type="ECO:0000256" key="4">
    <source>
        <dbReference type="ARBA" id="ARBA00022840"/>
    </source>
</evidence>
<accession>A0ABW5E6S8</accession>
<dbReference type="PROSITE" id="PS50893">
    <property type="entry name" value="ABC_TRANSPORTER_2"/>
    <property type="match status" value="1"/>
</dbReference>
<keyword evidence="5" id="KW-1278">Translocase</keyword>
<reference evidence="9" key="1">
    <citation type="journal article" date="2019" name="Int. J. Syst. Evol. Microbiol.">
        <title>The Global Catalogue of Microorganisms (GCM) 10K type strain sequencing project: providing services to taxonomists for standard genome sequencing and annotation.</title>
        <authorList>
            <consortium name="The Broad Institute Genomics Platform"/>
            <consortium name="The Broad Institute Genome Sequencing Center for Infectious Disease"/>
            <person name="Wu L."/>
            <person name="Ma J."/>
        </authorList>
    </citation>
    <scope>NUCLEOTIDE SEQUENCE [LARGE SCALE GENOMIC DNA]</scope>
    <source>
        <strain evidence="9">JCM 16545</strain>
    </source>
</reference>
<dbReference type="PANTHER" id="PTHR43166">
    <property type="entry name" value="AMINO ACID IMPORT ATP-BINDING PROTEIN"/>
    <property type="match status" value="1"/>
</dbReference>
<dbReference type="SUPFAM" id="SSF52540">
    <property type="entry name" value="P-loop containing nucleoside triphosphate hydrolases"/>
    <property type="match status" value="1"/>
</dbReference>
<keyword evidence="6" id="KW-0472">Membrane</keyword>
<evidence type="ECO:0000313" key="8">
    <source>
        <dbReference type="EMBL" id="MFD2276978.1"/>
    </source>
</evidence>
<dbReference type="PANTHER" id="PTHR43166:SF6">
    <property type="entry name" value="PHOSPHONATES IMPORT ATP-BINDING PROTEIN PHNC"/>
    <property type="match status" value="1"/>
</dbReference>
<protein>
    <submittedName>
        <fullName evidence="8">Phosphonate ABC transporter ATP-binding protein</fullName>
    </submittedName>
</protein>
<dbReference type="InterPro" id="IPR017871">
    <property type="entry name" value="ABC_transporter-like_CS"/>
</dbReference>
<dbReference type="Pfam" id="PF00005">
    <property type="entry name" value="ABC_tran"/>
    <property type="match status" value="1"/>
</dbReference>
<comment type="caution">
    <text evidence="8">The sequence shown here is derived from an EMBL/GenBank/DDBJ whole genome shotgun (WGS) entry which is preliminary data.</text>
</comment>
<evidence type="ECO:0000256" key="2">
    <source>
        <dbReference type="ARBA" id="ARBA00022475"/>
    </source>
</evidence>
<keyword evidence="1" id="KW-0813">Transport</keyword>
<dbReference type="InterPro" id="IPR003593">
    <property type="entry name" value="AAA+_ATPase"/>
</dbReference>
<keyword evidence="3" id="KW-0547">Nucleotide-binding</keyword>
<dbReference type="EMBL" id="JBHUJC010000036">
    <property type="protein sequence ID" value="MFD2276978.1"/>
    <property type="molecule type" value="Genomic_DNA"/>
</dbReference>
<dbReference type="InterPro" id="IPR027417">
    <property type="entry name" value="P-loop_NTPase"/>
</dbReference>
<sequence>MIQLTNAHLSFGSTHVLLGCDLQINKGEKVALIGPSGSGKSSLLKTIASEYLLDSGSVILENSETSQLSSKQLQQLRCAIAYIPQDLALVPNIKVSQNVLLGKVGTRSTWQTLRHQLLTPKIELEKILSILKEVGIPEKLFHRTDSLSGGQQQRVAIARALYQQASVILADEPVSAVDPSRAHSLLQCLTSLAEKNKVTLLCSLHNLEYAKRFFPRIVGMRNGKILFDGKSEAFTEQDFKQLYSLDND</sequence>
<evidence type="ECO:0000256" key="1">
    <source>
        <dbReference type="ARBA" id="ARBA00022448"/>
    </source>
</evidence>
<proteinExistence type="predicted"/>
<dbReference type="RefSeq" id="WP_377093321.1">
    <property type="nucleotide sequence ID" value="NZ_JBHSJM010000001.1"/>
</dbReference>
<evidence type="ECO:0000256" key="6">
    <source>
        <dbReference type="ARBA" id="ARBA00023136"/>
    </source>
</evidence>
<keyword evidence="2" id="KW-1003">Cell membrane</keyword>
<dbReference type="PROSITE" id="PS00211">
    <property type="entry name" value="ABC_TRANSPORTER_1"/>
    <property type="match status" value="1"/>
</dbReference>
<name>A0ABW5E6S8_9BACT</name>
<evidence type="ECO:0000256" key="3">
    <source>
        <dbReference type="ARBA" id="ARBA00022741"/>
    </source>
</evidence>
<keyword evidence="9" id="KW-1185">Reference proteome</keyword>
<dbReference type="Proteomes" id="UP001597297">
    <property type="component" value="Unassembled WGS sequence"/>
</dbReference>
<dbReference type="GO" id="GO:0005524">
    <property type="term" value="F:ATP binding"/>
    <property type="evidence" value="ECO:0007669"/>
    <property type="project" value="UniProtKB-KW"/>
</dbReference>